<evidence type="ECO:0000313" key="2">
    <source>
        <dbReference type="EMBL" id="CAB4004298.1"/>
    </source>
</evidence>
<dbReference type="Proteomes" id="UP001152795">
    <property type="component" value="Unassembled WGS sequence"/>
</dbReference>
<proteinExistence type="predicted"/>
<feature type="region of interest" description="Disordered" evidence="1">
    <location>
        <begin position="1"/>
        <end position="23"/>
    </location>
</feature>
<organism evidence="2 3">
    <name type="scientific">Paramuricea clavata</name>
    <name type="common">Red gorgonian</name>
    <name type="synonym">Violescent sea-whip</name>
    <dbReference type="NCBI Taxonomy" id="317549"/>
    <lineage>
        <taxon>Eukaryota</taxon>
        <taxon>Metazoa</taxon>
        <taxon>Cnidaria</taxon>
        <taxon>Anthozoa</taxon>
        <taxon>Octocorallia</taxon>
        <taxon>Malacalcyonacea</taxon>
        <taxon>Plexauridae</taxon>
        <taxon>Paramuricea</taxon>
    </lineage>
</organism>
<feature type="compositionally biased region" description="Basic and acidic residues" evidence="1">
    <location>
        <begin position="1"/>
        <end position="13"/>
    </location>
</feature>
<comment type="caution">
    <text evidence="2">The sequence shown here is derived from an EMBL/GenBank/DDBJ whole genome shotgun (WGS) entry which is preliminary data.</text>
</comment>
<sequence>MAPTFDRDLEMTKRGGQKTGKSMCKLSGSKDITLTTTKSDKTGKPISILTTRYTANAKCEPRNKSITLVGNRRFKCRPINQEIKERTPGSTGKIKNITVGCEVFIFN</sequence>
<gene>
    <name evidence="2" type="ORF">PACLA_8A034147</name>
</gene>
<evidence type="ECO:0000313" key="3">
    <source>
        <dbReference type="Proteomes" id="UP001152795"/>
    </source>
</evidence>
<evidence type="ECO:0000256" key="1">
    <source>
        <dbReference type="SAM" id="MobiDB-lite"/>
    </source>
</evidence>
<reference evidence="2" key="1">
    <citation type="submission" date="2020-04" db="EMBL/GenBank/DDBJ databases">
        <authorList>
            <person name="Alioto T."/>
            <person name="Alioto T."/>
            <person name="Gomez Garrido J."/>
        </authorList>
    </citation>
    <scope>NUCLEOTIDE SEQUENCE</scope>
    <source>
        <strain evidence="2">A484AB</strain>
    </source>
</reference>
<protein>
    <submittedName>
        <fullName evidence="2">Uncharacterized protein</fullName>
    </submittedName>
</protein>
<dbReference type="EMBL" id="CACRXK020004860">
    <property type="protein sequence ID" value="CAB4004298.1"/>
    <property type="molecule type" value="Genomic_DNA"/>
</dbReference>
<dbReference type="AlphaFoldDB" id="A0A7D9ECX5"/>
<name>A0A7D9ECX5_PARCT</name>
<accession>A0A7D9ECX5</accession>
<keyword evidence="3" id="KW-1185">Reference proteome</keyword>